<feature type="non-terminal residue" evidence="9">
    <location>
        <position position="1"/>
    </location>
</feature>
<keyword evidence="2 5" id="KW-0812">Transmembrane</keyword>
<dbReference type="VEuPathDB" id="AmoebaDB:DICPUDRAFT_81810"/>
<dbReference type="GO" id="GO:0016020">
    <property type="term" value="C:membrane"/>
    <property type="evidence" value="ECO:0007669"/>
    <property type="project" value="UniProtKB-SubCell"/>
</dbReference>
<keyword evidence="3 7" id="KW-1133">Transmembrane helix</keyword>
<dbReference type="Pfam" id="PF03798">
    <property type="entry name" value="TRAM_LAG1_CLN8"/>
    <property type="match status" value="1"/>
</dbReference>
<dbReference type="eggNOG" id="KOG1607">
    <property type="taxonomic scope" value="Eukaryota"/>
</dbReference>
<feature type="transmembrane region" description="Helical" evidence="7">
    <location>
        <begin position="70"/>
        <end position="93"/>
    </location>
</feature>
<dbReference type="PANTHER" id="PTHR12560">
    <property type="entry name" value="LONGEVITY ASSURANCE FACTOR 1 LAG1"/>
    <property type="match status" value="1"/>
</dbReference>
<protein>
    <recommendedName>
        <fullName evidence="8">TLC domain-containing protein</fullName>
    </recommendedName>
</protein>
<comment type="subcellular location">
    <subcellularLocation>
        <location evidence="1">Membrane</location>
        <topology evidence="1">Multi-pass membrane protein</topology>
    </subcellularLocation>
</comment>
<evidence type="ECO:0000313" key="9">
    <source>
        <dbReference type="EMBL" id="EGC32325.1"/>
    </source>
</evidence>
<evidence type="ECO:0000256" key="2">
    <source>
        <dbReference type="ARBA" id="ARBA00022692"/>
    </source>
</evidence>
<dbReference type="GeneID" id="10507330"/>
<dbReference type="KEGG" id="dpp:DICPUDRAFT_81810"/>
<dbReference type="STRING" id="5786.F0ZUN3"/>
<dbReference type="PANTHER" id="PTHR12560:SF0">
    <property type="entry name" value="LD18904P"/>
    <property type="match status" value="1"/>
</dbReference>
<dbReference type="InParanoid" id="F0ZUN3"/>
<organism evidence="9 10">
    <name type="scientific">Dictyostelium purpureum</name>
    <name type="common">Slime mold</name>
    <dbReference type="NCBI Taxonomy" id="5786"/>
    <lineage>
        <taxon>Eukaryota</taxon>
        <taxon>Amoebozoa</taxon>
        <taxon>Evosea</taxon>
        <taxon>Eumycetozoa</taxon>
        <taxon>Dictyostelia</taxon>
        <taxon>Dictyosteliales</taxon>
        <taxon>Dictyosteliaceae</taxon>
        <taxon>Dictyostelium</taxon>
    </lineage>
</organism>
<sequence>DIWLYTAKAVNYLSKETKNKFFFYVAETSFVLFAVTFLLSRLIFFPFALIRSSLFEAFHISVDFPLFYPANIALLTLVGLHMFWFFLIIRIVYAKLFKSQDFDDIRSDSDEEDDCKEQIDAIIKKGLEVEHKNIRNRNQQNVKQQPPQQQQQLKKKTPPQSPNPQQKKKN</sequence>
<accession>F0ZUN3</accession>
<dbReference type="InterPro" id="IPR006634">
    <property type="entry name" value="TLC-dom"/>
</dbReference>
<dbReference type="GO" id="GO:0050291">
    <property type="term" value="F:sphingosine N-acyltransferase activity"/>
    <property type="evidence" value="ECO:0000318"/>
    <property type="project" value="GO_Central"/>
</dbReference>
<evidence type="ECO:0000256" key="6">
    <source>
        <dbReference type="SAM" id="MobiDB-lite"/>
    </source>
</evidence>
<dbReference type="EMBL" id="GL871198">
    <property type="protein sequence ID" value="EGC32325.1"/>
    <property type="molecule type" value="Genomic_DNA"/>
</dbReference>
<dbReference type="Proteomes" id="UP000001064">
    <property type="component" value="Unassembled WGS sequence"/>
</dbReference>
<evidence type="ECO:0000259" key="8">
    <source>
        <dbReference type="PROSITE" id="PS50922"/>
    </source>
</evidence>
<dbReference type="AlphaFoldDB" id="F0ZUN3"/>
<feature type="transmembrane region" description="Helical" evidence="7">
    <location>
        <begin position="21"/>
        <end position="50"/>
    </location>
</feature>
<feature type="region of interest" description="Disordered" evidence="6">
    <location>
        <begin position="134"/>
        <end position="170"/>
    </location>
</feature>
<dbReference type="PROSITE" id="PS50922">
    <property type="entry name" value="TLC"/>
    <property type="match status" value="1"/>
</dbReference>
<evidence type="ECO:0000313" key="10">
    <source>
        <dbReference type="Proteomes" id="UP000001064"/>
    </source>
</evidence>
<evidence type="ECO:0000256" key="5">
    <source>
        <dbReference type="PROSITE-ProRule" id="PRU00205"/>
    </source>
</evidence>
<name>F0ZUN3_DICPU</name>
<evidence type="ECO:0000256" key="1">
    <source>
        <dbReference type="ARBA" id="ARBA00004141"/>
    </source>
</evidence>
<gene>
    <name evidence="9" type="ORF">DICPUDRAFT_81810</name>
</gene>
<evidence type="ECO:0000256" key="4">
    <source>
        <dbReference type="ARBA" id="ARBA00023136"/>
    </source>
</evidence>
<keyword evidence="10" id="KW-1185">Reference proteome</keyword>
<dbReference type="InterPro" id="IPR016439">
    <property type="entry name" value="Lag1/Lac1-like"/>
</dbReference>
<dbReference type="GO" id="GO:0046513">
    <property type="term" value="P:ceramide biosynthetic process"/>
    <property type="evidence" value="ECO:0000318"/>
    <property type="project" value="GO_Central"/>
</dbReference>
<keyword evidence="4 5" id="KW-0472">Membrane</keyword>
<evidence type="ECO:0000256" key="3">
    <source>
        <dbReference type="ARBA" id="ARBA00022989"/>
    </source>
</evidence>
<dbReference type="OrthoDB" id="537032at2759"/>
<proteinExistence type="predicted"/>
<evidence type="ECO:0000256" key="7">
    <source>
        <dbReference type="SAM" id="Phobius"/>
    </source>
</evidence>
<reference evidence="10" key="1">
    <citation type="journal article" date="2011" name="Genome Biol.">
        <title>Comparative genomics of the social amoebae Dictyostelium discoideum and Dictyostelium purpureum.</title>
        <authorList>
            <consortium name="US DOE Joint Genome Institute (JGI-PGF)"/>
            <person name="Sucgang R."/>
            <person name="Kuo A."/>
            <person name="Tian X."/>
            <person name="Salerno W."/>
            <person name="Parikh A."/>
            <person name="Feasley C.L."/>
            <person name="Dalin E."/>
            <person name="Tu H."/>
            <person name="Huang E."/>
            <person name="Barry K."/>
            <person name="Lindquist E."/>
            <person name="Shapiro H."/>
            <person name="Bruce D."/>
            <person name="Schmutz J."/>
            <person name="Salamov A."/>
            <person name="Fey P."/>
            <person name="Gaudet P."/>
            <person name="Anjard C."/>
            <person name="Babu M.M."/>
            <person name="Basu S."/>
            <person name="Bushmanova Y."/>
            <person name="van der Wel H."/>
            <person name="Katoh-Kurasawa M."/>
            <person name="Dinh C."/>
            <person name="Coutinho P.M."/>
            <person name="Saito T."/>
            <person name="Elias M."/>
            <person name="Schaap P."/>
            <person name="Kay R.R."/>
            <person name="Henrissat B."/>
            <person name="Eichinger L."/>
            <person name="Rivero F."/>
            <person name="Putnam N.H."/>
            <person name="West C.M."/>
            <person name="Loomis W.F."/>
            <person name="Chisholm R.L."/>
            <person name="Shaulsky G."/>
            <person name="Strassmann J.E."/>
            <person name="Queller D.C."/>
            <person name="Kuspa A."/>
            <person name="Grigoriev I.V."/>
        </authorList>
    </citation>
    <scope>NUCLEOTIDE SEQUENCE [LARGE SCALE GENOMIC DNA]</scope>
    <source>
        <strain evidence="10">QSDP1</strain>
    </source>
</reference>
<dbReference type="RefSeq" id="XP_003291127.1">
    <property type="nucleotide sequence ID" value="XM_003291079.1"/>
</dbReference>
<feature type="domain" description="TLC" evidence="8">
    <location>
        <begin position="1"/>
        <end position="97"/>
    </location>
</feature>
<feature type="compositionally biased region" description="Low complexity" evidence="6">
    <location>
        <begin position="139"/>
        <end position="152"/>
    </location>
</feature>